<evidence type="ECO:0000256" key="1">
    <source>
        <dbReference type="SAM" id="Phobius"/>
    </source>
</evidence>
<comment type="caution">
    <text evidence="3">The sequence shown here is derived from an EMBL/GenBank/DDBJ whole genome shotgun (WGS) entry which is preliminary data.</text>
</comment>
<dbReference type="Proteomes" id="UP000727407">
    <property type="component" value="Unassembled WGS sequence"/>
</dbReference>
<organism evidence="3 4">
    <name type="scientific">Clarias magur</name>
    <name type="common">Asian catfish</name>
    <name type="synonym">Macropteronotus magur</name>
    <dbReference type="NCBI Taxonomy" id="1594786"/>
    <lineage>
        <taxon>Eukaryota</taxon>
        <taxon>Metazoa</taxon>
        <taxon>Chordata</taxon>
        <taxon>Craniata</taxon>
        <taxon>Vertebrata</taxon>
        <taxon>Euteleostomi</taxon>
        <taxon>Actinopterygii</taxon>
        <taxon>Neopterygii</taxon>
        <taxon>Teleostei</taxon>
        <taxon>Ostariophysi</taxon>
        <taxon>Siluriformes</taxon>
        <taxon>Clariidae</taxon>
        <taxon>Clarias</taxon>
    </lineage>
</organism>
<sequence length="89" mass="10082">MSYGPGYKGRVSMSTNNYRKGDVSLSITSVLQSDRGTYHCTHRHEERVHPEAITLSVTVSYTTGEKEKKTWPWWGTLLCTIGLLGFLLF</sequence>
<dbReference type="Gene3D" id="2.60.40.10">
    <property type="entry name" value="Immunoglobulins"/>
    <property type="match status" value="1"/>
</dbReference>
<keyword evidence="1" id="KW-1133">Transmembrane helix</keyword>
<dbReference type="EMBL" id="QNUK01000568">
    <property type="protein sequence ID" value="KAF5891592.1"/>
    <property type="molecule type" value="Genomic_DNA"/>
</dbReference>
<dbReference type="OrthoDB" id="8925064at2759"/>
<name>A0A8J4UAU4_CLAMG</name>
<reference evidence="3" key="1">
    <citation type="submission" date="2020-07" db="EMBL/GenBank/DDBJ databases">
        <title>Clarias magur genome sequencing, assembly and annotation.</title>
        <authorList>
            <person name="Kushwaha B."/>
            <person name="Kumar R."/>
            <person name="Das P."/>
            <person name="Joshi C.G."/>
            <person name="Kumar D."/>
            <person name="Nagpure N.S."/>
            <person name="Pandey M."/>
            <person name="Agarwal S."/>
            <person name="Srivastava S."/>
            <person name="Singh M."/>
            <person name="Sahoo L."/>
            <person name="Jayasankar P."/>
            <person name="Meher P.K."/>
            <person name="Koringa P.G."/>
            <person name="Iquebal M.A."/>
            <person name="Das S.P."/>
            <person name="Bit A."/>
            <person name="Patnaik S."/>
            <person name="Patel N."/>
            <person name="Shah T.M."/>
            <person name="Hinsu A."/>
            <person name="Jena J.K."/>
        </authorList>
    </citation>
    <scope>NUCLEOTIDE SEQUENCE</scope>
    <source>
        <strain evidence="3">CIFAMagur01</strain>
        <tissue evidence="3">Testis</tissue>
    </source>
</reference>
<keyword evidence="4" id="KW-1185">Reference proteome</keyword>
<evidence type="ECO:0000313" key="4">
    <source>
        <dbReference type="Proteomes" id="UP000727407"/>
    </source>
</evidence>
<dbReference type="AlphaFoldDB" id="A0A8J4UAU4"/>
<dbReference type="Pfam" id="PF07686">
    <property type="entry name" value="V-set"/>
    <property type="match status" value="1"/>
</dbReference>
<dbReference type="InterPro" id="IPR036179">
    <property type="entry name" value="Ig-like_dom_sf"/>
</dbReference>
<accession>A0A8J4UAU4</accession>
<protein>
    <recommendedName>
        <fullName evidence="2">Immunoglobulin V-set domain-containing protein</fullName>
    </recommendedName>
</protein>
<feature type="transmembrane region" description="Helical" evidence="1">
    <location>
        <begin position="71"/>
        <end position="88"/>
    </location>
</feature>
<feature type="domain" description="Immunoglobulin V-set" evidence="2">
    <location>
        <begin position="7"/>
        <end position="57"/>
    </location>
</feature>
<proteinExistence type="predicted"/>
<keyword evidence="1" id="KW-0472">Membrane</keyword>
<evidence type="ECO:0000259" key="2">
    <source>
        <dbReference type="Pfam" id="PF07686"/>
    </source>
</evidence>
<keyword evidence="1" id="KW-0812">Transmembrane</keyword>
<dbReference type="SUPFAM" id="SSF48726">
    <property type="entry name" value="Immunoglobulin"/>
    <property type="match status" value="1"/>
</dbReference>
<gene>
    <name evidence="3" type="ORF">DAT39_018710</name>
</gene>
<dbReference type="InterPro" id="IPR013106">
    <property type="entry name" value="Ig_V-set"/>
</dbReference>
<evidence type="ECO:0000313" key="3">
    <source>
        <dbReference type="EMBL" id="KAF5891592.1"/>
    </source>
</evidence>
<dbReference type="InterPro" id="IPR013783">
    <property type="entry name" value="Ig-like_fold"/>
</dbReference>